<dbReference type="PANTHER" id="PTHR23232:SF133">
    <property type="entry name" value="RIKEN CDNA 1700020N01 GENE"/>
    <property type="match status" value="1"/>
</dbReference>
<evidence type="ECO:0000313" key="2">
    <source>
        <dbReference type="Ensembl" id="ENSFTIP00000016900.1"/>
    </source>
</evidence>
<dbReference type="PROSITE" id="PS50805">
    <property type="entry name" value="KRAB"/>
    <property type="match status" value="1"/>
</dbReference>
<organism evidence="2 3">
    <name type="scientific">Falco tinnunculus</name>
    <name type="common">Common kestrel</name>
    <dbReference type="NCBI Taxonomy" id="100819"/>
    <lineage>
        <taxon>Eukaryota</taxon>
        <taxon>Metazoa</taxon>
        <taxon>Chordata</taxon>
        <taxon>Craniata</taxon>
        <taxon>Vertebrata</taxon>
        <taxon>Euteleostomi</taxon>
        <taxon>Archelosauria</taxon>
        <taxon>Archosauria</taxon>
        <taxon>Dinosauria</taxon>
        <taxon>Saurischia</taxon>
        <taxon>Theropoda</taxon>
        <taxon>Coelurosauria</taxon>
        <taxon>Aves</taxon>
        <taxon>Neognathae</taxon>
        <taxon>Neoaves</taxon>
        <taxon>Telluraves</taxon>
        <taxon>Australaves</taxon>
        <taxon>Falconiformes</taxon>
        <taxon>Falconidae</taxon>
        <taxon>Falco</taxon>
    </lineage>
</organism>
<dbReference type="InterPro" id="IPR050169">
    <property type="entry name" value="Krueppel_C2H2_ZnF"/>
</dbReference>
<evidence type="ECO:0000313" key="3">
    <source>
        <dbReference type="Proteomes" id="UP000694562"/>
    </source>
</evidence>
<dbReference type="Gene3D" id="6.10.140.140">
    <property type="match status" value="1"/>
</dbReference>
<dbReference type="InterPro" id="IPR001909">
    <property type="entry name" value="KRAB"/>
</dbReference>
<dbReference type="GO" id="GO:0006355">
    <property type="term" value="P:regulation of DNA-templated transcription"/>
    <property type="evidence" value="ECO:0007669"/>
    <property type="project" value="InterPro"/>
</dbReference>
<reference evidence="2" key="2">
    <citation type="submission" date="2025-09" db="UniProtKB">
        <authorList>
            <consortium name="Ensembl"/>
        </authorList>
    </citation>
    <scope>IDENTIFICATION</scope>
</reference>
<accession>A0A8C4UX81</accession>
<keyword evidence="3" id="KW-1185">Reference proteome</keyword>
<dbReference type="SMART" id="SM00349">
    <property type="entry name" value="KRAB"/>
    <property type="match status" value="1"/>
</dbReference>
<dbReference type="Proteomes" id="UP000694562">
    <property type="component" value="Unplaced"/>
</dbReference>
<dbReference type="InterPro" id="IPR036051">
    <property type="entry name" value="KRAB_dom_sf"/>
</dbReference>
<proteinExistence type="predicted"/>
<protein>
    <recommendedName>
        <fullName evidence="1">KRAB domain-containing protein</fullName>
    </recommendedName>
</protein>
<dbReference type="OrthoDB" id="9892686at2759"/>
<dbReference type="Pfam" id="PF01352">
    <property type="entry name" value="KRAB"/>
    <property type="match status" value="1"/>
</dbReference>
<dbReference type="PANTHER" id="PTHR23232">
    <property type="entry name" value="KRAB DOMAIN C2H2 ZINC FINGER"/>
    <property type="match status" value="1"/>
</dbReference>
<sequence>MDIACYSLQVLVTCENMAVYFSPEVWAQLVAWQLRLYREVMLDNYQAVTSLGEDSPVRPGVVWDGLFQWEGPYTNKHMPHAPPCLSTSSLTKSQTMLRASPKCPQPCPAWGIAPLAACAGVLSQH</sequence>
<evidence type="ECO:0000259" key="1">
    <source>
        <dbReference type="PROSITE" id="PS50805"/>
    </source>
</evidence>
<dbReference type="Ensembl" id="ENSFTIT00000017616.1">
    <property type="protein sequence ID" value="ENSFTIP00000016900.1"/>
    <property type="gene ID" value="ENSFTIG00000011214.1"/>
</dbReference>
<dbReference type="CDD" id="cd07765">
    <property type="entry name" value="KRAB_A-box"/>
    <property type="match status" value="1"/>
</dbReference>
<dbReference type="AlphaFoldDB" id="A0A8C4UX81"/>
<name>A0A8C4UX81_FALTI</name>
<feature type="domain" description="KRAB" evidence="1">
    <location>
        <begin position="12"/>
        <end position="85"/>
    </location>
</feature>
<dbReference type="SUPFAM" id="SSF109640">
    <property type="entry name" value="KRAB domain (Kruppel-associated box)"/>
    <property type="match status" value="1"/>
</dbReference>
<reference evidence="2" key="1">
    <citation type="submission" date="2025-08" db="UniProtKB">
        <authorList>
            <consortium name="Ensembl"/>
        </authorList>
    </citation>
    <scope>IDENTIFICATION</scope>
</reference>